<dbReference type="Pfam" id="PF03730">
    <property type="entry name" value="Ku_C"/>
    <property type="match status" value="1"/>
</dbReference>
<dbReference type="Proteomes" id="UP001209878">
    <property type="component" value="Unassembled WGS sequence"/>
</dbReference>
<dbReference type="GO" id="GO:0003678">
    <property type="term" value="F:DNA helicase activity"/>
    <property type="evidence" value="ECO:0007669"/>
    <property type="project" value="UniProtKB-EC"/>
</dbReference>
<sequence>MSQAAPGTCSALQTSLDAINMILQRKLFSESKDEVALVLFGTADTANDLATGDSGYENICLARPLGPVDWSVLKYVQNEVQPGTVSADVLDALVVAMDHLVNGIQGKKGFGGKRLILLTDMGGEFDDDRQDDIVTSMKAQQIELNVIGPDLDENDGNDSDNDSEDGGGDARPGPSNGHARSQTNHGKPKSAQQKRGEALLKEMVSQVDGESYSFGQALPMLSFFQSRQVKAVAWKCPLQITPVLQIPICGYAKVKEAKAKTFKNVYAKNVAAGVQRSRTHHLNDDAETEVDQSDVVDGLRYGSTLVPFSAEDKEAMKMASAKCLKVLGFTKTQNVPRHHLLGDSTMAVVADKTDESAKVALSAFIQALYETDTVMIVRRVYSNNSSVKLGVLVPHIKASYECLFYNEIPFTEDLRRFCFGPLPLTDDPASKKSAPSDEQLELMDDLLEGMDLTVRDGDEDESGALNPKLMFNPYLQRLYQCLQHRALNPDDPLPSLCPQVEACLKPPQEVVTRCTQTVCKLEAAFRLEQVNKDKDKVANVFVKDDGEQGSGEPVSKRPRMGHSLVTGLADLVSDTVTQVGSARPIEDFKALIKRQDEDHFEEACRMMHERIVQLVTDSFGRQSYGKALDCLKVAREAAVKNSEPGVVNDILRQLKTQLQAKGRTDFWEDIVEGRLCHTTCHRNVEPFRT</sequence>
<dbReference type="SUPFAM" id="SSF53300">
    <property type="entry name" value="vWA-like"/>
    <property type="match status" value="1"/>
</dbReference>
<comment type="similarity">
    <text evidence="2 12">Belongs to the ku80 family.</text>
</comment>
<name>A0AAD9KLI5_RIDPI</name>
<dbReference type="Pfam" id="PF02735">
    <property type="entry name" value="Ku"/>
    <property type="match status" value="1"/>
</dbReference>
<evidence type="ECO:0000256" key="7">
    <source>
        <dbReference type="ARBA" id="ARBA00022840"/>
    </source>
</evidence>
<dbReference type="InterPro" id="IPR024193">
    <property type="entry name" value="Ku80"/>
</dbReference>
<evidence type="ECO:0000256" key="12">
    <source>
        <dbReference type="PIRNR" id="PIRNR016570"/>
    </source>
</evidence>
<keyword evidence="4 12" id="KW-0227">DNA damage</keyword>
<keyword evidence="11 12" id="KW-0539">Nucleus</keyword>
<dbReference type="GO" id="GO:0006303">
    <property type="term" value="P:double-strand break repair via nonhomologous end joining"/>
    <property type="evidence" value="ECO:0007669"/>
    <property type="project" value="InterPro"/>
</dbReference>
<keyword evidence="10 12" id="KW-0234">DNA repair</keyword>
<proteinExistence type="inferred from homology"/>
<keyword evidence="7 12" id="KW-0067">ATP-binding</keyword>
<reference evidence="15" key="1">
    <citation type="journal article" date="2023" name="Mol. Biol. Evol.">
        <title>Third-Generation Sequencing Reveals the Adaptive Role of the Epigenome in Three Deep-Sea Polychaetes.</title>
        <authorList>
            <person name="Perez M."/>
            <person name="Aroh O."/>
            <person name="Sun Y."/>
            <person name="Lan Y."/>
            <person name="Juniper S.K."/>
            <person name="Young C.R."/>
            <person name="Angers B."/>
            <person name="Qian P.Y."/>
        </authorList>
    </citation>
    <scope>NUCLEOTIDE SEQUENCE</scope>
    <source>
        <strain evidence="15">R07B-5</strain>
    </source>
</reference>
<evidence type="ECO:0000256" key="2">
    <source>
        <dbReference type="ARBA" id="ARBA00007726"/>
    </source>
</evidence>
<dbReference type="InterPro" id="IPR016194">
    <property type="entry name" value="SPOC-like_C_dom_sf"/>
</dbReference>
<dbReference type="Gene3D" id="1.25.40.240">
    <property type="entry name" value="Ku, C-terminal domain"/>
    <property type="match status" value="1"/>
</dbReference>
<evidence type="ECO:0000256" key="11">
    <source>
        <dbReference type="ARBA" id="ARBA00023242"/>
    </source>
</evidence>
<keyword evidence="16" id="KW-1185">Reference proteome</keyword>
<dbReference type="EMBL" id="JAODUO010000877">
    <property type="protein sequence ID" value="KAK2173420.1"/>
    <property type="molecule type" value="Genomic_DNA"/>
</dbReference>
<dbReference type="GO" id="GO:0000723">
    <property type="term" value="P:telomere maintenance"/>
    <property type="evidence" value="ECO:0007669"/>
    <property type="project" value="InterPro"/>
</dbReference>
<feature type="compositionally biased region" description="Acidic residues" evidence="13">
    <location>
        <begin position="150"/>
        <end position="167"/>
    </location>
</feature>
<dbReference type="GO" id="GO:0043564">
    <property type="term" value="C:Ku70:Ku80 complex"/>
    <property type="evidence" value="ECO:0007669"/>
    <property type="project" value="InterPro"/>
</dbReference>
<dbReference type="InterPro" id="IPR006164">
    <property type="entry name" value="DNA_bd_Ku70/Ku80"/>
</dbReference>
<evidence type="ECO:0000256" key="4">
    <source>
        <dbReference type="ARBA" id="ARBA00022763"/>
    </source>
</evidence>
<gene>
    <name evidence="15" type="ORF">NP493_878g01024</name>
</gene>
<dbReference type="Pfam" id="PF03731">
    <property type="entry name" value="Ku_N"/>
    <property type="match status" value="1"/>
</dbReference>
<evidence type="ECO:0000256" key="8">
    <source>
        <dbReference type="ARBA" id="ARBA00023125"/>
    </source>
</evidence>
<feature type="region of interest" description="Disordered" evidence="13">
    <location>
        <begin position="145"/>
        <end position="195"/>
    </location>
</feature>
<keyword evidence="5 12" id="KW-0378">Hydrolase</keyword>
<dbReference type="InterPro" id="IPR036465">
    <property type="entry name" value="vWFA_dom_sf"/>
</dbReference>
<evidence type="ECO:0000256" key="13">
    <source>
        <dbReference type="SAM" id="MobiDB-lite"/>
    </source>
</evidence>
<dbReference type="SUPFAM" id="SSF100939">
    <property type="entry name" value="SPOC domain-like"/>
    <property type="match status" value="1"/>
</dbReference>
<dbReference type="FunFam" id="2.40.290.10:FF:000005">
    <property type="entry name" value="X-ray repair cross-complementing protein 5"/>
    <property type="match status" value="1"/>
</dbReference>
<keyword evidence="8 12" id="KW-0238">DNA-binding</keyword>
<dbReference type="PANTHER" id="PTHR12604:SF4">
    <property type="entry name" value="X-RAY REPAIR CROSS-COMPLEMENTING PROTEIN 5"/>
    <property type="match status" value="1"/>
</dbReference>
<evidence type="ECO:0000259" key="14">
    <source>
        <dbReference type="SMART" id="SM00559"/>
    </source>
</evidence>
<dbReference type="GO" id="GO:0016787">
    <property type="term" value="F:hydrolase activity"/>
    <property type="evidence" value="ECO:0007669"/>
    <property type="project" value="UniProtKB-KW"/>
</dbReference>
<evidence type="ECO:0000256" key="6">
    <source>
        <dbReference type="ARBA" id="ARBA00022806"/>
    </source>
</evidence>
<dbReference type="InterPro" id="IPR014893">
    <property type="entry name" value="Ku_PK_bind"/>
</dbReference>
<evidence type="ECO:0000313" key="16">
    <source>
        <dbReference type="Proteomes" id="UP001209878"/>
    </source>
</evidence>
<dbReference type="Gene3D" id="2.40.290.10">
    <property type="match status" value="1"/>
</dbReference>
<dbReference type="EC" id="3.6.4.12" evidence="12"/>
<dbReference type="CDD" id="cd00873">
    <property type="entry name" value="KU80"/>
    <property type="match status" value="1"/>
</dbReference>
<dbReference type="PIRSF" id="PIRSF016570">
    <property type="entry name" value="Ku80"/>
    <property type="match status" value="1"/>
</dbReference>
<dbReference type="Pfam" id="PF08785">
    <property type="entry name" value="Ku_PK_bind"/>
    <property type="match status" value="1"/>
</dbReference>
<dbReference type="GO" id="GO:0003690">
    <property type="term" value="F:double-stranded DNA binding"/>
    <property type="evidence" value="ECO:0007669"/>
    <property type="project" value="TreeGrafter"/>
</dbReference>
<evidence type="ECO:0000256" key="9">
    <source>
        <dbReference type="ARBA" id="ARBA00023172"/>
    </source>
</evidence>
<protein>
    <recommendedName>
        <fullName evidence="12">ATP-dependent DNA helicase II subunit 2</fullName>
        <ecNumber evidence="12">3.6.4.12</ecNumber>
    </recommendedName>
</protein>
<dbReference type="SUPFAM" id="SSF101420">
    <property type="entry name" value="C-terminal domain of Ku80"/>
    <property type="match status" value="1"/>
</dbReference>
<comment type="caution">
    <text evidence="15">The sequence shown here is derived from an EMBL/GenBank/DDBJ whole genome shotgun (WGS) entry which is preliminary data.</text>
</comment>
<evidence type="ECO:0000256" key="3">
    <source>
        <dbReference type="ARBA" id="ARBA00022741"/>
    </source>
</evidence>
<accession>A0AAD9KLI5</accession>
<dbReference type="Gene3D" id="3.40.50.410">
    <property type="entry name" value="von Willebrand factor, type A domain"/>
    <property type="match status" value="1"/>
</dbReference>
<feature type="compositionally biased region" description="Polar residues" evidence="13">
    <location>
        <begin position="178"/>
        <end position="193"/>
    </location>
</feature>
<keyword evidence="3 12" id="KW-0547">Nucleotide-binding</keyword>
<dbReference type="Gene3D" id="1.10.1600.10">
    <property type="match status" value="1"/>
</dbReference>
<dbReference type="AlphaFoldDB" id="A0AAD9KLI5"/>
<dbReference type="SMART" id="SM00559">
    <property type="entry name" value="Ku78"/>
    <property type="match status" value="1"/>
</dbReference>
<keyword evidence="9 12" id="KW-0233">DNA recombination</keyword>
<feature type="domain" description="Ku" evidence="14">
    <location>
        <begin position="287"/>
        <end position="426"/>
    </location>
</feature>
<dbReference type="GO" id="GO:0042162">
    <property type="term" value="F:telomeric DNA binding"/>
    <property type="evidence" value="ECO:0007669"/>
    <property type="project" value="InterPro"/>
</dbReference>
<evidence type="ECO:0000256" key="5">
    <source>
        <dbReference type="ARBA" id="ARBA00022801"/>
    </source>
</evidence>
<comment type="subcellular location">
    <subcellularLocation>
        <location evidence="1 12">Nucleus</location>
    </subcellularLocation>
</comment>
<dbReference type="InterPro" id="IPR005160">
    <property type="entry name" value="Ku_C"/>
</dbReference>
<evidence type="ECO:0000256" key="1">
    <source>
        <dbReference type="ARBA" id="ARBA00004123"/>
    </source>
</evidence>
<comment type="catalytic activity">
    <reaction evidence="12">
        <text>ATP + H2O = ADP + phosphate + H(+)</text>
        <dbReference type="Rhea" id="RHEA:13065"/>
        <dbReference type="ChEBI" id="CHEBI:15377"/>
        <dbReference type="ChEBI" id="CHEBI:15378"/>
        <dbReference type="ChEBI" id="CHEBI:30616"/>
        <dbReference type="ChEBI" id="CHEBI:43474"/>
        <dbReference type="ChEBI" id="CHEBI:456216"/>
        <dbReference type="EC" id="3.6.4.12"/>
    </reaction>
</comment>
<evidence type="ECO:0000313" key="15">
    <source>
        <dbReference type="EMBL" id="KAK2173420.1"/>
    </source>
</evidence>
<evidence type="ECO:0000256" key="10">
    <source>
        <dbReference type="ARBA" id="ARBA00023204"/>
    </source>
</evidence>
<dbReference type="FunFam" id="1.10.1600.10:FF:000002">
    <property type="entry name" value="X-ray repair cross-complementing protein 5"/>
    <property type="match status" value="1"/>
</dbReference>
<dbReference type="GO" id="GO:0003684">
    <property type="term" value="F:damaged DNA binding"/>
    <property type="evidence" value="ECO:0007669"/>
    <property type="project" value="InterPro"/>
</dbReference>
<dbReference type="PANTHER" id="PTHR12604">
    <property type="entry name" value="KU AUTOANTIGEN DNA HELICASE"/>
    <property type="match status" value="1"/>
</dbReference>
<keyword evidence="6 12" id="KW-0347">Helicase</keyword>
<organism evidence="15 16">
    <name type="scientific">Ridgeia piscesae</name>
    <name type="common">Tubeworm</name>
    <dbReference type="NCBI Taxonomy" id="27915"/>
    <lineage>
        <taxon>Eukaryota</taxon>
        <taxon>Metazoa</taxon>
        <taxon>Spiralia</taxon>
        <taxon>Lophotrochozoa</taxon>
        <taxon>Annelida</taxon>
        <taxon>Polychaeta</taxon>
        <taxon>Sedentaria</taxon>
        <taxon>Canalipalpata</taxon>
        <taxon>Sabellida</taxon>
        <taxon>Siboglinidae</taxon>
        <taxon>Ridgeia</taxon>
    </lineage>
</organism>
<dbReference type="GO" id="GO:0005524">
    <property type="term" value="F:ATP binding"/>
    <property type="evidence" value="ECO:0007669"/>
    <property type="project" value="UniProtKB-UniRule"/>
</dbReference>
<comment type="function">
    <text evidence="12">Single-stranded DNA-dependent ATP-dependent helicase.</text>
</comment>
<dbReference type="GO" id="GO:0006310">
    <property type="term" value="P:DNA recombination"/>
    <property type="evidence" value="ECO:0007669"/>
    <property type="project" value="UniProtKB-KW"/>
</dbReference>
<dbReference type="InterPro" id="IPR005161">
    <property type="entry name" value="Ku_N"/>
</dbReference>
<dbReference type="InterPro" id="IPR036494">
    <property type="entry name" value="Ku_C_sf"/>
</dbReference>